<dbReference type="InterPro" id="IPR009057">
    <property type="entry name" value="Homeodomain-like_sf"/>
</dbReference>
<dbReference type="Pfam" id="PF00440">
    <property type="entry name" value="TetR_N"/>
    <property type="match status" value="1"/>
</dbReference>
<reference evidence="4 5" key="1">
    <citation type="journal article" date="2009" name="Stand. Genomic Sci.">
        <title>Complete genome sequence of Cryptobacterium curtum type strain (12-3).</title>
        <authorList>
            <person name="Mavrommatis K."/>
            <person name="Pukall R."/>
            <person name="Rohde C."/>
            <person name="Chen F."/>
            <person name="Sims D."/>
            <person name="Brettin T."/>
            <person name="Kuske C."/>
            <person name="Detter J.C."/>
            <person name="Han C."/>
            <person name="Lapidus A."/>
            <person name="Copeland A."/>
            <person name="Glavina Del Rio T."/>
            <person name="Nolan M."/>
            <person name="Lucas S."/>
            <person name="Tice H."/>
            <person name="Cheng J.F."/>
            <person name="Bruce D."/>
            <person name="Goodwin L."/>
            <person name="Pitluck S."/>
            <person name="Ovchinnikova G."/>
            <person name="Pati A."/>
            <person name="Ivanova N."/>
            <person name="Chen A."/>
            <person name="Palaniappan K."/>
            <person name="Chain P."/>
            <person name="D'haeseleer P."/>
            <person name="Goker M."/>
            <person name="Bristow J."/>
            <person name="Eisen J.A."/>
            <person name="Markowitz V."/>
            <person name="Hugenholtz P."/>
            <person name="Rohde M."/>
            <person name="Klenk H.P."/>
            <person name="Kyrpides N.C."/>
        </authorList>
    </citation>
    <scope>NUCLEOTIDE SEQUENCE [LARGE SCALE GENOMIC DNA]</scope>
    <source>
        <strain evidence="5">ATCC 700683 / DSM 15641 / 12-3</strain>
    </source>
</reference>
<dbReference type="KEGG" id="ccu:Ccur_10300"/>
<dbReference type="Gene3D" id="1.10.357.10">
    <property type="entry name" value="Tetracycline Repressor, domain 2"/>
    <property type="match status" value="1"/>
</dbReference>
<evidence type="ECO:0000256" key="1">
    <source>
        <dbReference type="ARBA" id="ARBA00023125"/>
    </source>
</evidence>
<keyword evidence="5" id="KW-1185">Reference proteome</keyword>
<dbReference type="PRINTS" id="PR00455">
    <property type="entry name" value="HTHTETR"/>
</dbReference>
<dbReference type="GO" id="GO:0003677">
    <property type="term" value="F:DNA binding"/>
    <property type="evidence" value="ECO:0007669"/>
    <property type="project" value="UniProtKB-UniRule"/>
</dbReference>
<dbReference type="STRING" id="469378.Ccur_10300"/>
<dbReference type="EMBL" id="CP001682">
    <property type="protein sequence ID" value="ACU94721.1"/>
    <property type="molecule type" value="Genomic_DNA"/>
</dbReference>
<protein>
    <submittedName>
        <fullName evidence="4">Transcriptional regulator, tetR family</fullName>
    </submittedName>
</protein>
<dbReference type="RefSeq" id="WP_012803406.1">
    <property type="nucleotide sequence ID" value="NC_013170.1"/>
</dbReference>
<organism evidence="4 5">
    <name type="scientific">Cryptobacterium curtum (strain ATCC 700683 / DSM 15641 / CCUG 43107 / 12-3)</name>
    <dbReference type="NCBI Taxonomy" id="469378"/>
    <lineage>
        <taxon>Bacteria</taxon>
        <taxon>Bacillati</taxon>
        <taxon>Actinomycetota</taxon>
        <taxon>Coriobacteriia</taxon>
        <taxon>Eggerthellales</taxon>
        <taxon>Eggerthellaceae</taxon>
        <taxon>Cryptobacterium</taxon>
    </lineage>
</organism>
<sequence length="200" mass="22389">MPRETHYADDVVLDAALAVVRQKGYEALSARAIAEQAGCSVQPIYHRFGGMDGLTKALYEHARTWIQNYNRMRAHTCSNKFASNGAAHITLAKEEPELFRFLYVSPHLAATSMTELFKSVSQPGVIEEIEQLKNLDQEEASRLYERMIVFTHGLACMALAGSLFADEEINCLVNDAFRAFYRDITHAKCESADAANKESH</sequence>
<dbReference type="AlphaFoldDB" id="C7MP81"/>
<evidence type="ECO:0000256" key="2">
    <source>
        <dbReference type="PROSITE-ProRule" id="PRU00335"/>
    </source>
</evidence>
<dbReference type="PROSITE" id="PS50977">
    <property type="entry name" value="HTH_TETR_2"/>
    <property type="match status" value="1"/>
</dbReference>
<accession>C7MP81</accession>
<dbReference type="SUPFAM" id="SSF48498">
    <property type="entry name" value="Tetracyclin repressor-like, C-terminal domain"/>
    <property type="match status" value="1"/>
</dbReference>
<keyword evidence="1 2" id="KW-0238">DNA-binding</keyword>
<dbReference type="InterPro" id="IPR001647">
    <property type="entry name" value="HTH_TetR"/>
</dbReference>
<evidence type="ECO:0000313" key="5">
    <source>
        <dbReference type="Proteomes" id="UP000000954"/>
    </source>
</evidence>
<dbReference type="eggNOG" id="COG1309">
    <property type="taxonomic scope" value="Bacteria"/>
</dbReference>
<evidence type="ECO:0000313" key="4">
    <source>
        <dbReference type="EMBL" id="ACU94721.1"/>
    </source>
</evidence>
<name>C7MP81_CRYCD</name>
<proteinExistence type="predicted"/>
<evidence type="ECO:0000259" key="3">
    <source>
        <dbReference type="PROSITE" id="PS50977"/>
    </source>
</evidence>
<gene>
    <name evidence="4" type="ordered locus">Ccur_10300</name>
</gene>
<feature type="domain" description="HTH tetR-type" evidence="3">
    <location>
        <begin position="6"/>
        <end position="66"/>
    </location>
</feature>
<dbReference type="OrthoDB" id="3173376at2"/>
<dbReference type="HOGENOM" id="CLU_100170_0_0_11"/>
<dbReference type="InterPro" id="IPR036271">
    <property type="entry name" value="Tet_transcr_reg_TetR-rel_C_sf"/>
</dbReference>
<feature type="DNA-binding region" description="H-T-H motif" evidence="2">
    <location>
        <begin position="29"/>
        <end position="48"/>
    </location>
</feature>
<dbReference type="SUPFAM" id="SSF46689">
    <property type="entry name" value="Homeodomain-like"/>
    <property type="match status" value="1"/>
</dbReference>
<dbReference type="Proteomes" id="UP000000954">
    <property type="component" value="Chromosome"/>
</dbReference>